<sequence>MTCFWVAQEAASNKVNQSVWIIEVADKFFYILERWADGVFHLLNFFENFGNESFAGDEGGGRSGFRVFDGLGGGDTKGGGLHEVLEANPC</sequence>
<evidence type="ECO:0000313" key="1">
    <source>
        <dbReference type="EMBL" id="KRO59945.1"/>
    </source>
</evidence>
<name>A0A0R2RBM6_9BACT</name>
<evidence type="ECO:0000313" key="2">
    <source>
        <dbReference type="Proteomes" id="UP000051269"/>
    </source>
</evidence>
<dbReference type="Proteomes" id="UP000051269">
    <property type="component" value="Unassembled WGS sequence"/>
</dbReference>
<protein>
    <submittedName>
        <fullName evidence="1">Uncharacterized protein</fullName>
    </submittedName>
</protein>
<dbReference type="EMBL" id="LIBO01000338">
    <property type="protein sequence ID" value="KRO59945.1"/>
    <property type="molecule type" value="Genomic_DNA"/>
</dbReference>
<reference evidence="1 2" key="1">
    <citation type="submission" date="2015-10" db="EMBL/GenBank/DDBJ databases">
        <title>Metagenome-Assembled Genomes uncover a global brackish microbiome.</title>
        <authorList>
            <person name="Hugerth L.W."/>
            <person name="Larsson J."/>
            <person name="Alneberg J."/>
            <person name="Lindh M.V."/>
            <person name="Legrand C."/>
            <person name="Pinhassi J."/>
            <person name="Andersson A.F."/>
        </authorList>
    </citation>
    <scope>NUCLEOTIDE SEQUENCE [LARGE SCALE GENOMIC DNA]</scope>
    <source>
        <strain evidence="1">BACL18 MAG-120507-bin52</strain>
    </source>
</reference>
<gene>
    <name evidence="1" type="ORF">ABR82_03600</name>
</gene>
<comment type="caution">
    <text evidence="1">The sequence shown here is derived from an EMBL/GenBank/DDBJ whole genome shotgun (WGS) entry which is preliminary data.</text>
</comment>
<dbReference type="AlphaFoldDB" id="A0A0R2RBM6"/>
<proteinExistence type="predicted"/>
<accession>A0A0R2RBM6</accession>
<organism evidence="1 2">
    <name type="scientific">Verrucomicrobia subdivision 6 bacterium BACL9 MAG-120507-bin52</name>
    <dbReference type="NCBI Taxonomy" id="1655590"/>
    <lineage>
        <taxon>Bacteria</taxon>
        <taxon>Pseudomonadati</taxon>
        <taxon>Verrucomicrobiota</taxon>
        <taxon>Verrucomicrobiia</taxon>
        <taxon>Verrucomicrobiales</taxon>
        <taxon>Verrucomicrobia subdivision 6</taxon>
    </lineage>
</organism>